<keyword evidence="3" id="KW-1133">Transmembrane helix</keyword>
<dbReference type="Gene3D" id="2.10.270.10">
    <property type="entry name" value="Cholin Binding"/>
    <property type="match status" value="4"/>
</dbReference>
<feature type="repeat" description="Cell wall-binding" evidence="2">
    <location>
        <begin position="172"/>
        <end position="191"/>
    </location>
</feature>
<evidence type="ECO:0000256" key="2">
    <source>
        <dbReference type="PROSITE-ProRule" id="PRU00591"/>
    </source>
</evidence>
<keyword evidence="3" id="KW-0472">Membrane</keyword>
<dbReference type="EMBL" id="CP072829">
    <property type="protein sequence ID" value="QTU84144.1"/>
    <property type="molecule type" value="Genomic_DNA"/>
</dbReference>
<keyword evidence="1" id="KW-0677">Repeat</keyword>
<evidence type="ECO:0000256" key="3">
    <source>
        <dbReference type="SAM" id="Phobius"/>
    </source>
</evidence>
<feature type="repeat" description="Cell wall-binding" evidence="2">
    <location>
        <begin position="152"/>
        <end position="171"/>
    </location>
</feature>
<accession>A0A9E6SU72</accession>
<evidence type="ECO:0000256" key="1">
    <source>
        <dbReference type="ARBA" id="ARBA00022737"/>
    </source>
</evidence>
<dbReference type="AlphaFoldDB" id="A0A9E6SU72"/>
<dbReference type="Pfam" id="PF13354">
    <property type="entry name" value="Beta-lactamase2"/>
    <property type="match status" value="1"/>
</dbReference>
<feature type="transmembrane region" description="Helical" evidence="3">
    <location>
        <begin position="60"/>
        <end position="82"/>
    </location>
</feature>
<name>A0A9E6SU72_9ACTN</name>
<evidence type="ECO:0000313" key="7">
    <source>
        <dbReference type="Proteomes" id="UP000636394"/>
    </source>
</evidence>
<dbReference type="GO" id="GO:0030655">
    <property type="term" value="P:beta-lactam antibiotic catabolic process"/>
    <property type="evidence" value="ECO:0007669"/>
    <property type="project" value="InterPro"/>
</dbReference>
<dbReference type="RefSeq" id="WP_166339446.1">
    <property type="nucleotide sequence ID" value="NZ_CP072829.1"/>
</dbReference>
<dbReference type="Pfam" id="PF19127">
    <property type="entry name" value="Choline_bind_3"/>
    <property type="match status" value="2"/>
</dbReference>
<evidence type="ECO:0000313" key="8">
    <source>
        <dbReference type="Proteomes" id="UP000671910"/>
    </source>
</evidence>
<reference evidence="5 7" key="1">
    <citation type="submission" date="2019-11" db="EMBL/GenBank/DDBJ databases">
        <title>Eggerthellaceae novel genus isolated from the rectal contents of marmort.</title>
        <authorList>
            <person name="Zhang G."/>
        </authorList>
    </citation>
    <scope>NUCLEOTIDE SEQUENCE [LARGE SCALE GENOMIC DNA]</scope>
    <source>
        <strain evidence="7">zg-886</strain>
        <strain evidence="5">Zg-886</strain>
    </source>
</reference>
<dbReference type="InterPro" id="IPR018337">
    <property type="entry name" value="Cell_wall/Cho-bd_repeat"/>
</dbReference>
<dbReference type="EMBL" id="WPCR01000006">
    <property type="protein sequence ID" value="NHM14245.1"/>
    <property type="molecule type" value="Genomic_DNA"/>
</dbReference>
<dbReference type="PROSITE" id="PS51170">
    <property type="entry name" value="CW"/>
    <property type="match status" value="5"/>
</dbReference>
<dbReference type="InterPro" id="IPR012338">
    <property type="entry name" value="Beta-lactam/transpept-like"/>
</dbReference>
<dbReference type="SUPFAM" id="SSF56601">
    <property type="entry name" value="beta-lactamase/transpeptidase-like"/>
    <property type="match status" value="1"/>
</dbReference>
<feature type="repeat" description="Cell wall-binding" evidence="2">
    <location>
        <begin position="232"/>
        <end position="251"/>
    </location>
</feature>
<dbReference type="GO" id="GO:0008800">
    <property type="term" value="F:beta-lactamase activity"/>
    <property type="evidence" value="ECO:0007669"/>
    <property type="project" value="InterPro"/>
</dbReference>
<keyword evidence="3" id="KW-0812">Transmembrane</keyword>
<gene>
    <name evidence="5" type="ORF">GMI68_05605</name>
    <name evidence="6" type="ORF">J7S26_07265</name>
</gene>
<dbReference type="Proteomes" id="UP000671910">
    <property type="component" value="Chromosome"/>
</dbReference>
<sequence>MTSLALSSREGAHLSPKAAAHAATCAAPTAATRLSLEPGAAGTGHPAAESAALPSSARSLAALFLACVVALTLAFCCSAAAAPAAYAADSPAQGWVKQGGDWQYRVNAKPLHDQWKRIDGTWYYFKSNAAMARGWQLVGDDWYHFTSDGAMQTGWLKKGGHWYYLTPSGAMKTGWLKDGGVWYYLKESGKMATGWVQVGDDWYHCAGDGAMQTGWLKKGGRWYFLTPSGAMKTGWLKNGGWWYYLKESGAMQVGWAEIDGEQYRFNDHGQYMPTLGLNKLKKAVGSVPNQWYATVQGAPLSTKTIDKLNNDMLRFWNHGHDVGFVLVDAMTGATISGNPYRNFQAASTIKGPYCCAVTYSYPNKAWKNRKPISDAVIWSINEQYQAVRNTFGGSPMKTYMKQAGVNHFSPNSVWVSRMRPVDLAKLWVRNYEFFGEREKGASWLQKYFLQSNYTFLRENLSSRHPVFSKPGWIGGVSHNDAGIIMADDHPYVVAIMSSCDPYACNCLGKLARDLDSAHSEMVRNL</sequence>
<reference evidence="6" key="2">
    <citation type="submission" date="2021-04" db="EMBL/GenBank/DDBJ databases">
        <title>Novel species in family Eggerthellaceae.</title>
        <authorList>
            <person name="Zhang G."/>
        </authorList>
    </citation>
    <scope>NUCLEOTIDE SEQUENCE</scope>
    <source>
        <strain evidence="6">Zg-886</strain>
    </source>
</reference>
<feature type="repeat" description="Cell wall-binding" evidence="2">
    <location>
        <begin position="212"/>
        <end position="231"/>
    </location>
</feature>
<feature type="repeat" description="Cell wall-binding" evidence="2">
    <location>
        <begin position="112"/>
        <end position="131"/>
    </location>
</feature>
<evidence type="ECO:0000259" key="4">
    <source>
        <dbReference type="Pfam" id="PF13354"/>
    </source>
</evidence>
<dbReference type="InterPro" id="IPR045155">
    <property type="entry name" value="Beta-lactam_cat"/>
</dbReference>
<evidence type="ECO:0000313" key="6">
    <source>
        <dbReference type="EMBL" id="QTU84144.1"/>
    </source>
</evidence>
<evidence type="ECO:0000313" key="5">
    <source>
        <dbReference type="EMBL" id="NHM14245.1"/>
    </source>
</evidence>
<keyword evidence="7" id="KW-1185">Reference proteome</keyword>
<organism evidence="6 8">
    <name type="scientific">Xiamenia xianingshaonis</name>
    <dbReference type="NCBI Taxonomy" id="2682776"/>
    <lineage>
        <taxon>Bacteria</taxon>
        <taxon>Bacillati</taxon>
        <taxon>Actinomycetota</taxon>
        <taxon>Coriobacteriia</taxon>
        <taxon>Eggerthellales</taxon>
        <taxon>Eggerthellaceae</taxon>
        <taxon>Xiamenia</taxon>
    </lineage>
</organism>
<dbReference type="Gene3D" id="3.40.710.10">
    <property type="entry name" value="DD-peptidase/beta-lactamase superfamily"/>
    <property type="match status" value="1"/>
</dbReference>
<dbReference type="KEGG" id="ebz:J7S26_07265"/>
<dbReference type="SUPFAM" id="SSF69360">
    <property type="entry name" value="Cell wall binding repeat"/>
    <property type="match status" value="1"/>
</dbReference>
<feature type="domain" description="Beta-lactamase class A catalytic" evidence="4">
    <location>
        <begin position="415"/>
        <end position="496"/>
    </location>
</feature>
<proteinExistence type="predicted"/>
<dbReference type="Pfam" id="PF01473">
    <property type="entry name" value="Choline_bind_1"/>
    <property type="match status" value="1"/>
</dbReference>
<dbReference type="Proteomes" id="UP000636394">
    <property type="component" value="Unassembled WGS sequence"/>
</dbReference>
<protein>
    <recommendedName>
        <fullName evidence="4">Beta-lactamase class A catalytic domain-containing protein</fullName>
    </recommendedName>
</protein>